<dbReference type="InterPro" id="IPR036291">
    <property type="entry name" value="NAD(P)-bd_dom_sf"/>
</dbReference>
<dbReference type="SMART" id="SM00829">
    <property type="entry name" value="PKS_ER"/>
    <property type="match status" value="1"/>
</dbReference>
<evidence type="ECO:0000313" key="6">
    <source>
        <dbReference type="Proteomes" id="UP000756921"/>
    </source>
</evidence>
<dbReference type="CDD" id="cd08249">
    <property type="entry name" value="enoyl_reductase_like"/>
    <property type="match status" value="1"/>
</dbReference>
<evidence type="ECO:0000256" key="2">
    <source>
        <dbReference type="ARBA" id="ARBA00011245"/>
    </source>
</evidence>
<evidence type="ECO:0000256" key="3">
    <source>
        <dbReference type="ARBA" id="ARBA00023002"/>
    </source>
</evidence>
<dbReference type="SUPFAM" id="SSF51735">
    <property type="entry name" value="NAD(P)-binding Rossmann-fold domains"/>
    <property type="match status" value="1"/>
</dbReference>
<accession>A0A9P6GGV5</accession>
<dbReference type="InterPro" id="IPR011032">
    <property type="entry name" value="GroES-like_sf"/>
</dbReference>
<gene>
    <name evidence="5" type="ORF">PMIN01_08493</name>
</gene>
<dbReference type="InterPro" id="IPR020843">
    <property type="entry name" value="ER"/>
</dbReference>
<organism evidence="5 6">
    <name type="scientific">Paraphaeosphaeria minitans</name>
    <dbReference type="NCBI Taxonomy" id="565426"/>
    <lineage>
        <taxon>Eukaryota</taxon>
        <taxon>Fungi</taxon>
        <taxon>Dikarya</taxon>
        <taxon>Ascomycota</taxon>
        <taxon>Pezizomycotina</taxon>
        <taxon>Dothideomycetes</taxon>
        <taxon>Pleosporomycetidae</taxon>
        <taxon>Pleosporales</taxon>
        <taxon>Massarineae</taxon>
        <taxon>Didymosphaeriaceae</taxon>
        <taxon>Paraphaeosphaeria</taxon>
    </lineage>
</organism>
<dbReference type="Proteomes" id="UP000756921">
    <property type="component" value="Unassembled WGS sequence"/>
</dbReference>
<feature type="domain" description="Enoyl reductase (ER)" evidence="4">
    <location>
        <begin position="21"/>
        <end position="360"/>
    </location>
</feature>
<dbReference type="Pfam" id="PF00107">
    <property type="entry name" value="ADH_zinc_N"/>
    <property type="match status" value="1"/>
</dbReference>
<dbReference type="SUPFAM" id="SSF50129">
    <property type="entry name" value="GroES-like"/>
    <property type="match status" value="1"/>
</dbReference>
<comment type="subunit">
    <text evidence="2">Monomer.</text>
</comment>
<dbReference type="OrthoDB" id="48317at2759"/>
<evidence type="ECO:0000259" key="4">
    <source>
        <dbReference type="SMART" id="SM00829"/>
    </source>
</evidence>
<dbReference type="EMBL" id="WJXW01000008">
    <property type="protein sequence ID" value="KAF9734150.1"/>
    <property type="molecule type" value="Genomic_DNA"/>
</dbReference>
<dbReference type="InterPro" id="IPR013154">
    <property type="entry name" value="ADH-like_N"/>
</dbReference>
<dbReference type="AlphaFoldDB" id="A0A9P6GGV5"/>
<dbReference type="Gene3D" id="3.90.180.10">
    <property type="entry name" value="Medium-chain alcohol dehydrogenases, catalytic domain"/>
    <property type="match status" value="1"/>
</dbReference>
<keyword evidence="6" id="KW-1185">Reference proteome</keyword>
<protein>
    <submittedName>
        <fullName evidence="5">ToxD-like zinc binding oxidoreductase</fullName>
    </submittedName>
</protein>
<dbReference type="InterPro" id="IPR047122">
    <property type="entry name" value="Trans-enoyl_RdTase-like"/>
</dbReference>
<comment type="similarity">
    <text evidence="1">Belongs to the zinc-containing alcohol dehydrogenase family.</text>
</comment>
<dbReference type="Pfam" id="PF08240">
    <property type="entry name" value="ADH_N"/>
    <property type="match status" value="1"/>
</dbReference>
<dbReference type="Gene3D" id="3.40.50.720">
    <property type="entry name" value="NAD(P)-binding Rossmann-like Domain"/>
    <property type="match status" value="1"/>
</dbReference>
<keyword evidence="3" id="KW-0560">Oxidoreductase</keyword>
<proteinExistence type="inferred from homology"/>
<dbReference type="InterPro" id="IPR013149">
    <property type="entry name" value="ADH-like_C"/>
</dbReference>
<sequence length="363" mass="39326">MKALVTSNSLISRLTNLTVGKNFNTIRAQWKDVPKPDILDNEILVKVRAVALNATDFKHIDAISPAGCIVGCDFAGEVCEVGRDAANLWKIGDRVAGAVHGGLYPDRGSFAEYLKTDSDLAWKIPEHLNDAAATTYGVSAVTAMLALSVRLGLPHIKTRLQSDFRESTETQTLFVYAGSTSAGLSTIQLAKALGYSVVTTASPHSFELVKRYGAKAVFNYREPNVGQKIAEQYPEIRLAVDCFSEGNSTTTCDEIIGKKGGRVITLLPTAKSRVRGVEHELIMAYTVFGHAFQWLPPIGPRFPAKPSDREALAGFYAVLPQLTDILMPLPTVIEAGGFDAIFPALEKLREGKVSGCKLVVEFP</sequence>
<dbReference type="PANTHER" id="PTHR45348:SF7">
    <property type="entry name" value="ZINC BINDING OXIDOREDUCTASE, PUTATIVE-RELATED"/>
    <property type="match status" value="1"/>
</dbReference>
<name>A0A9P6GGV5_9PLEO</name>
<dbReference type="PANTHER" id="PTHR45348">
    <property type="entry name" value="HYPOTHETICAL OXIDOREDUCTASE (EUROFUNG)"/>
    <property type="match status" value="1"/>
</dbReference>
<comment type="caution">
    <text evidence="5">The sequence shown here is derived from an EMBL/GenBank/DDBJ whole genome shotgun (WGS) entry which is preliminary data.</text>
</comment>
<reference evidence="5" key="1">
    <citation type="journal article" date="2020" name="Mol. Plant Microbe Interact.">
        <title>Genome Sequence of the Biocontrol Agent Coniothyrium minitans strain Conio (IMI 134523).</title>
        <authorList>
            <person name="Patel D."/>
            <person name="Shittu T.A."/>
            <person name="Baroncelli R."/>
            <person name="Muthumeenakshi S."/>
            <person name="Osborne T.H."/>
            <person name="Janganan T.K."/>
            <person name="Sreenivasaprasad S."/>
        </authorList>
    </citation>
    <scope>NUCLEOTIDE SEQUENCE</scope>
    <source>
        <strain evidence="5">Conio</strain>
    </source>
</reference>
<evidence type="ECO:0000313" key="5">
    <source>
        <dbReference type="EMBL" id="KAF9734150.1"/>
    </source>
</evidence>
<evidence type="ECO:0000256" key="1">
    <source>
        <dbReference type="ARBA" id="ARBA00008072"/>
    </source>
</evidence>
<dbReference type="GO" id="GO:0016651">
    <property type="term" value="F:oxidoreductase activity, acting on NAD(P)H"/>
    <property type="evidence" value="ECO:0007669"/>
    <property type="project" value="InterPro"/>
</dbReference>